<proteinExistence type="predicted"/>
<dbReference type="InterPro" id="IPR025161">
    <property type="entry name" value="IS402-like_dom"/>
</dbReference>
<name>A0ABV9XVK1_9PSEU</name>
<sequence length="134" mass="14585">MWCGTFQDHRAREEVLTDESWARLEPLVPVRPRRFRHSDRRRADDRAALEGTLCVVRTGIGWNRLPTALFGASGATTTSRHPPGNARSGLLDHLPAKPHSGLITWREGCGGGGRGRPGGLADSTTAVLVGHTSW</sequence>
<protein>
    <submittedName>
        <fullName evidence="3">Transposase</fullName>
    </submittedName>
</protein>
<evidence type="ECO:0000313" key="3">
    <source>
        <dbReference type="EMBL" id="MFC5054141.1"/>
    </source>
</evidence>
<dbReference type="Proteomes" id="UP001595833">
    <property type="component" value="Unassembled WGS sequence"/>
</dbReference>
<dbReference type="RefSeq" id="WP_380646132.1">
    <property type="nucleotide sequence ID" value="NZ_BAAAKE010000012.1"/>
</dbReference>
<evidence type="ECO:0000256" key="1">
    <source>
        <dbReference type="SAM" id="MobiDB-lite"/>
    </source>
</evidence>
<comment type="caution">
    <text evidence="3">The sequence shown here is derived from an EMBL/GenBank/DDBJ whole genome shotgun (WGS) entry which is preliminary data.</text>
</comment>
<evidence type="ECO:0000313" key="4">
    <source>
        <dbReference type="Proteomes" id="UP001595833"/>
    </source>
</evidence>
<organism evidence="3 4">
    <name type="scientific">Saccharothrix xinjiangensis</name>
    <dbReference type="NCBI Taxonomy" id="204798"/>
    <lineage>
        <taxon>Bacteria</taxon>
        <taxon>Bacillati</taxon>
        <taxon>Actinomycetota</taxon>
        <taxon>Actinomycetes</taxon>
        <taxon>Pseudonocardiales</taxon>
        <taxon>Pseudonocardiaceae</taxon>
        <taxon>Saccharothrix</taxon>
    </lineage>
</organism>
<feature type="domain" description="Insertion element IS402-like" evidence="2">
    <location>
        <begin position="16"/>
        <end position="78"/>
    </location>
</feature>
<evidence type="ECO:0000259" key="2">
    <source>
        <dbReference type="Pfam" id="PF13340"/>
    </source>
</evidence>
<gene>
    <name evidence="3" type="ORF">ACFPFM_10260</name>
</gene>
<dbReference type="EMBL" id="JBHSJB010000008">
    <property type="protein sequence ID" value="MFC5054141.1"/>
    <property type="molecule type" value="Genomic_DNA"/>
</dbReference>
<dbReference type="Pfam" id="PF13340">
    <property type="entry name" value="DUF4096"/>
    <property type="match status" value="1"/>
</dbReference>
<feature type="region of interest" description="Disordered" evidence="1">
    <location>
        <begin position="73"/>
        <end position="92"/>
    </location>
</feature>
<reference evidence="4" key="1">
    <citation type="journal article" date="2019" name="Int. J. Syst. Evol. Microbiol.">
        <title>The Global Catalogue of Microorganisms (GCM) 10K type strain sequencing project: providing services to taxonomists for standard genome sequencing and annotation.</title>
        <authorList>
            <consortium name="The Broad Institute Genomics Platform"/>
            <consortium name="The Broad Institute Genome Sequencing Center for Infectious Disease"/>
            <person name="Wu L."/>
            <person name="Ma J."/>
        </authorList>
    </citation>
    <scope>NUCLEOTIDE SEQUENCE [LARGE SCALE GENOMIC DNA]</scope>
    <source>
        <strain evidence="4">KCTC 12848</strain>
    </source>
</reference>
<accession>A0ABV9XVK1</accession>
<keyword evidence="4" id="KW-1185">Reference proteome</keyword>